<dbReference type="SUPFAM" id="SSF57184">
    <property type="entry name" value="Growth factor receptor domain"/>
    <property type="match status" value="1"/>
</dbReference>
<comment type="function">
    <text evidence="17">Receptor tyrosine kinase which binds promiscuously GPI-anchored ephrin-A family ligands residing on adjacent cells, leading to contact-dependent bidirectional signaling into neighboring cells. The signaling pathway downstream of the receptor is referred to as forward signaling while the signaling pathway downstream of the ephrin ligand is referred to as reverse signaling.</text>
</comment>
<evidence type="ECO:0000256" key="24">
    <source>
        <dbReference type="PROSITE-ProRule" id="PRU10141"/>
    </source>
</evidence>
<evidence type="ECO:0000256" key="7">
    <source>
        <dbReference type="ARBA" id="ARBA00022737"/>
    </source>
</evidence>
<keyword evidence="8 22" id="KW-0547">Nucleotide-binding</keyword>
<keyword evidence="5 25" id="KW-0812">Transmembrane</keyword>
<feature type="binding site" evidence="22 24">
    <location>
        <position position="646"/>
    </location>
    <ligand>
        <name>ATP</name>
        <dbReference type="ChEBI" id="CHEBI:30616"/>
    </ligand>
</feature>
<dbReference type="SMART" id="SM00060">
    <property type="entry name" value="FN3"/>
    <property type="match status" value="2"/>
</dbReference>
<dbReference type="EC" id="2.7.10.1" evidence="2"/>
<evidence type="ECO:0000256" key="16">
    <source>
        <dbReference type="ARBA" id="ARBA00051243"/>
    </source>
</evidence>
<dbReference type="GO" id="GO:0030425">
    <property type="term" value="C:dendrite"/>
    <property type="evidence" value="ECO:0007669"/>
    <property type="project" value="TreeGrafter"/>
</dbReference>
<evidence type="ECO:0000256" key="18">
    <source>
        <dbReference type="ARBA" id="ARBA00065191"/>
    </source>
</evidence>
<dbReference type="EMBL" id="JAINUG010000039">
    <property type="protein sequence ID" value="KAJ8407381.1"/>
    <property type="molecule type" value="Genomic_DNA"/>
</dbReference>
<dbReference type="PIRSF" id="PIRSF000666">
    <property type="entry name" value="TyrPK_ephrin_receptor"/>
    <property type="match status" value="1"/>
</dbReference>
<keyword evidence="13" id="KW-0829">Tyrosine-protein kinase</keyword>
<dbReference type="PROSITE" id="PS00109">
    <property type="entry name" value="PROTEIN_KINASE_TYR"/>
    <property type="match status" value="1"/>
</dbReference>
<dbReference type="InterPro" id="IPR011009">
    <property type="entry name" value="Kinase-like_dom_sf"/>
</dbReference>
<dbReference type="SMART" id="SM01411">
    <property type="entry name" value="Ephrin_rec_like"/>
    <property type="match status" value="1"/>
</dbReference>
<dbReference type="FunFam" id="2.60.120.260:FF:000001">
    <property type="entry name" value="Ephrin type-A receptor 7"/>
    <property type="match status" value="1"/>
</dbReference>
<dbReference type="Proteomes" id="UP001221898">
    <property type="component" value="Unassembled WGS sequence"/>
</dbReference>
<dbReference type="Gene3D" id="1.10.510.10">
    <property type="entry name" value="Transferase(Phosphotransferase) domain 1"/>
    <property type="match status" value="1"/>
</dbReference>
<dbReference type="Gene3D" id="2.10.50.10">
    <property type="entry name" value="Tumor Necrosis Factor Receptor, subunit A, domain 2"/>
    <property type="match status" value="1"/>
</dbReference>
<evidence type="ECO:0000256" key="17">
    <source>
        <dbReference type="ARBA" id="ARBA00058136"/>
    </source>
</evidence>
<dbReference type="SMART" id="SM00219">
    <property type="entry name" value="TyrKc"/>
    <property type="match status" value="1"/>
</dbReference>
<dbReference type="InterPro" id="IPR013783">
    <property type="entry name" value="Ig-like_fold"/>
</dbReference>
<dbReference type="AlphaFoldDB" id="A0AAD7WS41"/>
<evidence type="ECO:0000313" key="31">
    <source>
        <dbReference type="Proteomes" id="UP001221898"/>
    </source>
</evidence>
<keyword evidence="23" id="KW-1015">Disulfide bond</keyword>
<evidence type="ECO:0000256" key="8">
    <source>
        <dbReference type="ARBA" id="ARBA00022741"/>
    </source>
</evidence>
<keyword evidence="31" id="KW-1185">Reference proteome</keyword>
<dbReference type="PANTHER" id="PTHR46877">
    <property type="entry name" value="EPH RECEPTOR A5"/>
    <property type="match status" value="1"/>
</dbReference>
<keyword evidence="9" id="KW-0418">Kinase</keyword>
<dbReference type="SUPFAM" id="SSF49785">
    <property type="entry name" value="Galactose-binding domain-like"/>
    <property type="match status" value="1"/>
</dbReference>
<keyword evidence="11 25" id="KW-1133">Transmembrane helix</keyword>
<comment type="subunit">
    <text evidence="18">Heterotetramer upon binding of the ligand. The heterotetramer is composed of an ephrin dimer and a receptor dimer. Oligomerization is probably required to induce biological responses. Interacts (via SAM domain) with ANKS1A (via SAM domain).</text>
</comment>
<evidence type="ECO:0000256" key="21">
    <source>
        <dbReference type="PIRSR" id="PIRSR000666-1"/>
    </source>
</evidence>
<evidence type="ECO:0000256" key="11">
    <source>
        <dbReference type="ARBA" id="ARBA00022989"/>
    </source>
</evidence>
<dbReference type="Gene3D" id="2.60.40.1770">
    <property type="entry name" value="ephrin a2 ectodomain"/>
    <property type="match status" value="1"/>
</dbReference>
<keyword evidence="6" id="KW-0732">Signal</keyword>
<dbReference type="InterPro" id="IPR020635">
    <property type="entry name" value="Tyr_kinase_cat_dom"/>
</dbReference>
<accession>A0AAD7WS41</accession>
<dbReference type="SMART" id="SM00615">
    <property type="entry name" value="EPH_lbd"/>
    <property type="match status" value="1"/>
</dbReference>
<keyword evidence="10 22" id="KW-0067">ATP-binding</keyword>
<dbReference type="PANTHER" id="PTHR46877:SF10">
    <property type="entry name" value="EPHRIN TYPE-A RECEPTOR 6"/>
    <property type="match status" value="1"/>
</dbReference>
<keyword evidence="12 25" id="KW-0472">Membrane</keyword>
<dbReference type="SUPFAM" id="SSF56112">
    <property type="entry name" value="Protein kinase-like (PK-like)"/>
    <property type="match status" value="1"/>
</dbReference>
<dbReference type="Pfam" id="PF07699">
    <property type="entry name" value="Ephrin_rec_like"/>
    <property type="match status" value="1"/>
</dbReference>
<dbReference type="Pfam" id="PF01404">
    <property type="entry name" value="Ephrin_lbd"/>
    <property type="match status" value="1"/>
</dbReference>
<sequence length="1021" mass="114788">MSSAQRVLFTDSSHSNQVVLLDTTTVLGELGWKTYPMNGWDTITEMDEHNRPIHTFQVCHVMEPNQNNWLRSSWVPREAAQKVYVELRFTLRDCNSIPWVSGTCKETFNLYYLETDESHGLRFRPGQFTKIDTIAADESFTQTDLGDRILKLNTEVREVGPVSRKGFYLAFQDIGACIALVSVRVYYKKCPFTVRNLASFPDTVPRMDSSSLVEVRGVCVRNAEERDTPKLYCGADGDWLVPLGRCVCSVGHEELDGNCAACKPGFYKAFAGNIKCTKCPPHSFSYDDGSPFCHCENGFFRAGRDPPTMACTRPPSPPRNLVYNINESLLFLEWSPPTDTGGRKDLTYNVLCKRCGSDPQQCQLCSGALRFVPRPQGLTNASVTVLDFTAHANYTFEIESLNGVSELSSSPRPVVAITVSTDKGGPSLVGLVKKDWASQSSIALSWQELEFPSMAVLDYEIKYYEKEHELLSYSSTRTKTPSAIITGLKPSTRYVFHVRARTTSGYSSYGPKFEYQTGDETSDMAADQGQVLVIVTAAVGGFALLVILTLFFLITGRCQWYIKAKMKSVEKRRAHSLNGHIPFPGIKTYIDPDTYEDPTQAVHEFAKEIDPTRIRIERVIGAGEFGEVCSGRLRCPGKREIPVAIKTLKGGYLERQRRDFLREASIMGQFDHPNIIRLEGVVTKSQPAMIVVEFMENGSLDSFLRRHDGQFTVIQLVGMLHGMASGMKYLSDMGYVHRDLAARNILVNSNLVCKVSDFGLSRVLEDDPEAAYTTTGGKIPIRWTSPEAIAYRKFSSASDAWSYGIVMWEVMSYGERPYWEMSNQDVILSIEEGYRLPAPMGCPVALHELMLHCWQKDRSLRPCFTDMVSFLDKLICNPSSLLTLVEDMESLPESPGDMSDYPLFISIGDWLDSIKMSQYKNNFLAAGFTTLDSISRMSIEDVRRIGVNLIGHQRRIVSSIQTLRLQLVYVQEKGFHVLLSKYERRRLRGKRKRRSFAQLHDCITGHGRREGVTPPHITGGS</sequence>
<dbReference type="InterPro" id="IPR001426">
    <property type="entry name" value="Tyr_kinase_rcpt_V_CS"/>
</dbReference>
<dbReference type="Gene3D" id="3.30.200.20">
    <property type="entry name" value="Phosphorylase Kinase, domain 1"/>
    <property type="match status" value="1"/>
</dbReference>
<dbReference type="InterPro" id="IPR013761">
    <property type="entry name" value="SAM/pointed_sf"/>
</dbReference>
<dbReference type="InterPro" id="IPR016257">
    <property type="entry name" value="Tyr_kinase_ephrin_rcpt"/>
</dbReference>
<dbReference type="CDD" id="cd05066">
    <property type="entry name" value="PTKc_EphR_A"/>
    <property type="match status" value="1"/>
</dbReference>
<dbReference type="InterPro" id="IPR050449">
    <property type="entry name" value="Ephrin_rcpt_TKs"/>
</dbReference>
<feature type="transmembrane region" description="Helical" evidence="25">
    <location>
        <begin position="531"/>
        <end position="556"/>
    </location>
</feature>
<dbReference type="Pfam" id="PF00041">
    <property type="entry name" value="fn3"/>
    <property type="match status" value="2"/>
</dbReference>
<dbReference type="FunFam" id="3.30.200.20:FF:000001">
    <property type="entry name" value="Ephrin type-A receptor 5"/>
    <property type="match status" value="1"/>
</dbReference>
<keyword evidence="4" id="KW-0808">Transferase</keyword>
<dbReference type="Pfam" id="PF07714">
    <property type="entry name" value="PK_Tyr_Ser-Thr"/>
    <property type="match status" value="1"/>
</dbReference>
<dbReference type="PROSITE" id="PS00107">
    <property type="entry name" value="PROTEIN_KINASE_ATP"/>
    <property type="match status" value="1"/>
</dbReference>
<evidence type="ECO:0000256" key="10">
    <source>
        <dbReference type="ARBA" id="ARBA00022840"/>
    </source>
</evidence>
<feature type="active site" description="Proton acceptor" evidence="21">
    <location>
        <position position="739"/>
    </location>
</feature>
<dbReference type="Pfam" id="PF00536">
    <property type="entry name" value="SAM_1"/>
    <property type="match status" value="1"/>
</dbReference>
<dbReference type="GO" id="GO:0005524">
    <property type="term" value="F:ATP binding"/>
    <property type="evidence" value="ECO:0007669"/>
    <property type="project" value="UniProtKB-UniRule"/>
</dbReference>
<evidence type="ECO:0000256" key="2">
    <source>
        <dbReference type="ARBA" id="ARBA00011902"/>
    </source>
</evidence>
<evidence type="ECO:0000256" key="3">
    <source>
        <dbReference type="ARBA" id="ARBA00022553"/>
    </source>
</evidence>
<dbReference type="PROSITE" id="PS00791">
    <property type="entry name" value="RECEPTOR_TYR_KIN_V_2"/>
    <property type="match status" value="1"/>
</dbReference>
<reference evidence="30" key="1">
    <citation type="journal article" date="2023" name="Science">
        <title>Genome structures resolve the early diversification of teleost fishes.</title>
        <authorList>
            <person name="Parey E."/>
            <person name="Louis A."/>
            <person name="Montfort J."/>
            <person name="Bouchez O."/>
            <person name="Roques C."/>
            <person name="Iampietro C."/>
            <person name="Lluch J."/>
            <person name="Castinel A."/>
            <person name="Donnadieu C."/>
            <person name="Desvignes T."/>
            <person name="Floi Bucao C."/>
            <person name="Jouanno E."/>
            <person name="Wen M."/>
            <person name="Mejri S."/>
            <person name="Dirks R."/>
            <person name="Jansen H."/>
            <person name="Henkel C."/>
            <person name="Chen W.J."/>
            <person name="Zahm M."/>
            <person name="Cabau C."/>
            <person name="Klopp C."/>
            <person name="Thompson A.W."/>
            <person name="Robinson-Rechavi M."/>
            <person name="Braasch I."/>
            <person name="Lecointre G."/>
            <person name="Bobe J."/>
            <person name="Postlethwait J.H."/>
            <person name="Berthelot C."/>
            <person name="Roest Crollius H."/>
            <person name="Guiguen Y."/>
        </authorList>
    </citation>
    <scope>NUCLEOTIDE SEQUENCE</scope>
    <source>
        <strain evidence="30">NC1722</strain>
    </source>
</reference>
<comment type="catalytic activity">
    <reaction evidence="16">
        <text>L-tyrosyl-[protein] + ATP = O-phospho-L-tyrosyl-[protein] + ADP + H(+)</text>
        <dbReference type="Rhea" id="RHEA:10596"/>
        <dbReference type="Rhea" id="RHEA-COMP:10136"/>
        <dbReference type="Rhea" id="RHEA-COMP:20101"/>
        <dbReference type="ChEBI" id="CHEBI:15378"/>
        <dbReference type="ChEBI" id="CHEBI:30616"/>
        <dbReference type="ChEBI" id="CHEBI:46858"/>
        <dbReference type="ChEBI" id="CHEBI:61978"/>
        <dbReference type="ChEBI" id="CHEBI:456216"/>
        <dbReference type="EC" id="2.7.10.1"/>
    </reaction>
</comment>
<feature type="disulfide bond" evidence="23">
    <location>
        <begin position="59"/>
        <end position="177"/>
    </location>
</feature>
<evidence type="ECO:0000256" key="14">
    <source>
        <dbReference type="ARBA" id="ARBA00023170"/>
    </source>
</evidence>
<dbReference type="InterPro" id="IPR001090">
    <property type="entry name" value="Ephrin_rcpt_lig-bd_dom"/>
</dbReference>
<evidence type="ECO:0000256" key="4">
    <source>
        <dbReference type="ARBA" id="ARBA00022679"/>
    </source>
</evidence>
<evidence type="ECO:0000259" key="29">
    <source>
        <dbReference type="PROSITE" id="PS51550"/>
    </source>
</evidence>
<dbReference type="PROSITE" id="PS00790">
    <property type="entry name" value="RECEPTOR_TYR_KIN_V_1"/>
    <property type="match status" value="1"/>
</dbReference>
<keyword evidence="14" id="KW-0675">Receptor</keyword>
<evidence type="ECO:0000256" key="9">
    <source>
        <dbReference type="ARBA" id="ARBA00022777"/>
    </source>
</evidence>
<evidence type="ECO:0000256" key="25">
    <source>
        <dbReference type="SAM" id="Phobius"/>
    </source>
</evidence>
<organism evidence="30 31">
    <name type="scientific">Aldrovandia affinis</name>
    <dbReference type="NCBI Taxonomy" id="143900"/>
    <lineage>
        <taxon>Eukaryota</taxon>
        <taxon>Metazoa</taxon>
        <taxon>Chordata</taxon>
        <taxon>Craniata</taxon>
        <taxon>Vertebrata</taxon>
        <taxon>Euteleostomi</taxon>
        <taxon>Actinopterygii</taxon>
        <taxon>Neopterygii</taxon>
        <taxon>Teleostei</taxon>
        <taxon>Notacanthiformes</taxon>
        <taxon>Halosauridae</taxon>
        <taxon>Aldrovandia</taxon>
    </lineage>
</organism>
<evidence type="ECO:0000256" key="20">
    <source>
        <dbReference type="ARBA" id="ARBA00077207"/>
    </source>
</evidence>
<feature type="binding site" evidence="22">
    <location>
        <begin position="620"/>
        <end position="628"/>
    </location>
    <ligand>
        <name>ATP</name>
        <dbReference type="ChEBI" id="CHEBI:30616"/>
    </ligand>
</feature>
<dbReference type="PRINTS" id="PR00109">
    <property type="entry name" value="TYRKINASE"/>
</dbReference>
<dbReference type="GO" id="GO:0005005">
    <property type="term" value="F:transmembrane-ephrin receptor activity"/>
    <property type="evidence" value="ECO:0007669"/>
    <property type="project" value="TreeGrafter"/>
</dbReference>
<feature type="domain" description="Eph LBD" evidence="29">
    <location>
        <begin position="17"/>
        <end position="195"/>
    </location>
</feature>
<dbReference type="InterPro" id="IPR017441">
    <property type="entry name" value="Protein_kinase_ATP_BS"/>
</dbReference>
<dbReference type="Gene3D" id="2.60.40.10">
    <property type="entry name" value="Immunoglobulins"/>
    <property type="match status" value="2"/>
</dbReference>
<dbReference type="PROSITE" id="PS50853">
    <property type="entry name" value="FN3"/>
    <property type="match status" value="2"/>
</dbReference>
<protein>
    <recommendedName>
        <fullName evidence="19">Ephrin type-A receptor 6</fullName>
        <ecNumber evidence="2">2.7.10.1</ecNumber>
    </recommendedName>
    <alternativeName>
        <fullName evidence="20">EPH homology kinase 2</fullName>
    </alternativeName>
</protein>
<dbReference type="SUPFAM" id="SSF49265">
    <property type="entry name" value="Fibronectin type III"/>
    <property type="match status" value="1"/>
</dbReference>
<evidence type="ECO:0000256" key="12">
    <source>
        <dbReference type="ARBA" id="ARBA00023136"/>
    </source>
</evidence>
<dbReference type="FunFam" id="2.60.40.10:FF:000059">
    <property type="entry name" value="Ephrin type-A receptor 6"/>
    <property type="match status" value="1"/>
</dbReference>
<evidence type="ECO:0000256" key="1">
    <source>
        <dbReference type="ARBA" id="ARBA00004479"/>
    </source>
</evidence>
<dbReference type="CDD" id="cd00063">
    <property type="entry name" value="FN3"/>
    <property type="match status" value="2"/>
</dbReference>
<dbReference type="InterPro" id="IPR008266">
    <property type="entry name" value="Tyr_kinase_AS"/>
</dbReference>
<dbReference type="InterPro" id="IPR008979">
    <property type="entry name" value="Galactose-bd-like_sf"/>
</dbReference>
<dbReference type="InterPro" id="IPR036116">
    <property type="entry name" value="FN3_sf"/>
</dbReference>
<dbReference type="InterPro" id="IPR001660">
    <property type="entry name" value="SAM"/>
</dbReference>
<dbReference type="PROSITE" id="PS51550">
    <property type="entry name" value="EPH_LBD"/>
    <property type="match status" value="1"/>
</dbReference>
<dbReference type="PROSITE" id="PS50011">
    <property type="entry name" value="PROTEIN_KINASE_DOM"/>
    <property type="match status" value="1"/>
</dbReference>
<keyword evidence="15" id="KW-0325">Glycoprotein</keyword>
<dbReference type="InterPro" id="IPR000719">
    <property type="entry name" value="Prot_kinase_dom"/>
</dbReference>
<dbReference type="FunFam" id="1.10.150.50:FF:000001">
    <property type="entry name" value="Ephrin type-A receptor 5"/>
    <property type="match status" value="1"/>
</dbReference>
<keyword evidence="3" id="KW-0597">Phosphoprotein</keyword>
<evidence type="ECO:0000259" key="27">
    <source>
        <dbReference type="PROSITE" id="PS50105"/>
    </source>
</evidence>
<dbReference type="InterPro" id="IPR009030">
    <property type="entry name" value="Growth_fac_rcpt_cys_sf"/>
</dbReference>
<dbReference type="PROSITE" id="PS50105">
    <property type="entry name" value="SAM_DOMAIN"/>
    <property type="match status" value="1"/>
</dbReference>
<evidence type="ECO:0000259" key="26">
    <source>
        <dbReference type="PROSITE" id="PS50011"/>
    </source>
</evidence>
<evidence type="ECO:0000313" key="30">
    <source>
        <dbReference type="EMBL" id="KAJ8407381.1"/>
    </source>
</evidence>
<dbReference type="Pfam" id="PF14575">
    <property type="entry name" value="EphA2_TM"/>
    <property type="match status" value="1"/>
</dbReference>
<feature type="domain" description="Fibronectin type-III" evidence="28">
    <location>
        <begin position="425"/>
        <end position="520"/>
    </location>
</feature>
<evidence type="ECO:0000256" key="23">
    <source>
        <dbReference type="PIRSR" id="PIRSR000666-3"/>
    </source>
</evidence>
<dbReference type="InterPro" id="IPR001245">
    <property type="entry name" value="Ser-Thr/Tyr_kinase_cat_dom"/>
</dbReference>
<dbReference type="InterPro" id="IPR003961">
    <property type="entry name" value="FN3_dom"/>
</dbReference>
<dbReference type="FunFam" id="2.60.40.1770:FF:000001">
    <property type="entry name" value="Ephrin type-A receptor 5"/>
    <property type="match status" value="1"/>
</dbReference>
<feature type="domain" description="Protein kinase" evidence="26">
    <location>
        <begin position="614"/>
        <end position="875"/>
    </location>
</feature>
<comment type="subcellular location">
    <subcellularLocation>
        <location evidence="1">Membrane</location>
        <topology evidence="1">Single-pass type I membrane protein</topology>
    </subcellularLocation>
</comment>
<dbReference type="Gene3D" id="2.60.120.260">
    <property type="entry name" value="Galactose-binding domain-like"/>
    <property type="match status" value="1"/>
</dbReference>
<proteinExistence type="predicted"/>
<gene>
    <name evidence="30" type="ORF">AAFF_G00279550</name>
</gene>
<evidence type="ECO:0000256" key="13">
    <source>
        <dbReference type="ARBA" id="ARBA00023137"/>
    </source>
</evidence>
<name>A0AAD7WS41_9TELE</name>
<dbReference type="FunFam" id="1.10.510.10:FF:000083">
    <property type="entry name" value="Ephrin type-A receptor 3"/>
    <property type="match status" value="1"/>
</dbReference>
<feature type="domain" description="Fibronectin type-III" evidence="28">
    <location>
        <begin position="314"/>
        <end position="424"/>
    </location>
</feature>
<dbReference type="SMART" id="SM00454">
    <property type="entry name" value="SAM"/>
    <property type="match status" value="1"/>
</dbReference>
<comment type="caution">
    <text evidence="30">The sequence shown here is derived from an EMBL/GenBank/DDBJ whole genome shotgun (WGS) entry which is preliminary data.</text>
</comment>
<dbReference type="Pfam" id="PF25599">
    <property type="entry name" value="Ephrin_CRD"/>
    <property type="match status" value="1"/>
</dbReference>
<dbReference type="InterPro" id="IPR027936">
    <property type="entry name" value="Eph_TM"/>
</dbReference>
<dbReference type="FunFam" id="2.10.50.10:FF:000001">
    <property type="entry name" value="Ephrin type-A receptor 5"/>
    <property type="match status" value="1"/>
</dbReference>
<dbReference type="InterPro" id="IPR011641">
    <property type="entry name" value="Tyr-kin_ephrin_A/B_rcpt-like"/>
</dbReference>
<dbReference type="SUPFAM" id="SSF47769">
    <property type="entry name" value="SAM/Pointed domain"/>
    <property type="match status" value="1"/>
</dbReference>
<evidence type="ECO:0000256" key="15">
    <source>
        <dbReference type="ARBA" id="ARBA00023180"/>
    </source>
</evidence>
<keyword evidence="7" id="KW-0677">Repeat</keyword>
<evidence type="ECO:0000256" key="6">
    <source>
        <dbReference type="ARBA" id="ARBA00022729"/>
    </source>
</evidence>
<dbReference type="GO" id="GO:0007411">
    <property type="term" value="P:axon guidance"/>
    <property type="evidence" value="ECO:0007669"/>
    <property type="project" value="TreeGrafter"/>
</dbReference>
<dbReference type="Gene3D" id="1.10.150.50">
    <property type="entry name" value="Transcription Factor, Ets-1"/>
    <property type="match status" value="1"/>
</dbReference>
<evidence type="ECO:0000256" key="22">
    <source>
        <dbReference type="PIRSR" id="PIRSR000666-2"/>
    </source>
</evidence>
<evidence type="ECO:0000256" key="19">
    <source>
        <dbReference type="ARBA" id="ARBA00072208"/>
    </source>
</evidence>
<dbReference type="GO" id="GO:0005886">
    <property type="term" value="C:plasma membrane"/>
    <property type="evidence" value="ECO:0007669"/>
    <property type="project" value="InterPro"/>
</dbReference>
<feature type="disulfide bond" evidence="23">
    <location>
        <begin position="94"/>
        <end position="104"/>
    </location>
</feature>
<evidence type="ECO:0000259" key="28">
    <source>
        <dbReference type="PROSITE" id="PS50853"/>
    </source>
</evidence>
<evidence type="ECO:0000256" key="5">
    <source>
        <dbReference type="ARBA" id="ARBA00022692"/>
    </source>
</evidence>
<feature type="domain" description="SAM" evidence="27">
    <location>
        <begin position="906"/>
        <end position="966"/>
    </location>
</feature>